<dbReference type="InterPro" id="IPR020904">
    <property type="entry name" value="Sc_DH/Rdtase_CS"/>
</dbReference>
<dbReference type="GO" id="GO:0016491">
    <property type="term" value="F:oxidoreductase activity"/>
    <property type="evidence" value="ECO:0007669"/>
    <property type="project" value="UniProtKB-KW"/>
</dbReference>
<dbReference type="PANTHER" id="PTHR44196:SF1">
    <property type="entry name" value="DEHYDROGENASE_REDUCTASE SDR FAMILY MEMBER 7B"/>
    <property type="match status" value="1"/>
</dbReference>
<dbReference type="AlphaFoldDB" id="A0A0A9W5G4"/>
<dbReference type="Pfam" id="PF00106">
    <property type="entry name" value="adh_short"/>
    <property type="match status" value="1"/>
</dbReference>
<evidence type="ECO:0000256" key="2">
    <source>
        <dbReference type="ARBA" id="ARBA00023002"/>
    </source>
</evidence>
<sequence length="310" mass="33900">MLSMISSLVAPFWILLGPLAVVALMTRVISGIVKLRRISLNGKVVLITGASSGIGESVAAEFYRRGAKVILSSRRQSELNRVMESLINSEQSDAYPPAILIMDVSDLDSIPAKVEEAYRIHGRIDIVVNSAGVLSRAEVIESSLSVYQEVMQVNYFGVVALTMAVLPRMIQNKRGHIVAISSVQGRMAIPRRSAYAASKHAVVAFMDSLRAEVADAGIYVTSIHPGYVKTNIAHVSLTAQGDAYGQEDPNIEQGYDPVDVANEICDAVECNTQDLVIAPFVPNLLIYLRTVFPALHFFIMKRIAKSENYY</sequence>
<dbReference type="InterPro" id="IPR057326">
    <property type="entry name" value="KR_dom"/>
</dbReference>
<comment type="function">
    <text evidence="3">Putative oxidoreductase.</text>
</comment>
<evidence type="ECO:0000313" key="6">
    <source>
        <dbReference type="EMBL" id="JAG03677.1"/>
    </source>
</evidence>
<evidence type="ECO:0000259" key="5">
    <source>
        <dbReference type="SMART" id="SM00822"/>
    </source>
</evidence>
<dbReference type="Gene3D" id="3.40.50.720">
    <property type="entry name" value="NAD(P)-binding Rossmann-like Domain"/>
    <property type="match status" value="1"/>
</dbReference>
<keyword evidence="2" id="KW-0560">Oxidoreductase</keyword>
<reference evidence="6" key="2">
    <citation type="submission" date="2014-07" db="EMBL/GenBank/DDBJ databases">
        <authorList>
            <person name="Hull J."/>
        </authorList>
    </citation>
    <scope>NUCLEOTIDE SEQUENCE</scope>
</reference>
<dbReference type="InterPro" id="IPR036291">
    <property type="entry name" value="NAD(P)-bd_dom_sf"/>
</dbReference>
<evidence type="ECO:0000256" key="3">
    <source>
        <dbReference type="ARBA" id="ARBA00037096"/>
    </source>
</evidence>
<dbReference type="GO" id="GO:0006629">
    <property type="term" value="P:lipid metabolic process"/>
    <property type="evidence" value="ECO:0007669"/>
    <property type="project" value="UniProtKB-ARBA"/>
</dbReference>
<dbReference type="SUPFAM" id="SSF51735">
    <property type="entry name" value="NAD(P)-binding Rossmann-fold domains"/>
    <property type="match status" value="1"/>
</dbReference>
<dbReference type="SMART" id="SM00822">
    <property type="entry name" value="PKS_KR"/>
    <property type="match status" value="1"/>
</dbReference>
<reference evidence="6" key="1">
    <citation type="journal article" date="2014" name="PLoS ONE">
        <title>Transcriptome-Based Identification of ABC Transporters in the Western Tarnished Plant Bug Lygus hesperus.</title>
        <authorList>
            <person name="Hull J.J."/>
            <person name="Chaney K."/>
            <person name="Geib S.M."/>
            <person name="Fabrick J.A."/>
            <person name="Brent C.S."/>
            <person name="Walsh D."/>
            <person name="Lavine L.C."/>
        </authorList>
    </citation>
    <scope>NUCLEOTIDE SEQUENCE</scope>
</reference>
<dbReference type="GO" id="GO:0016020">
    <property type="term" value="C:membrane"/>
    <property type="evidence" value="ECO:0007669"/>
    <property type="project" value="TreeGrafter"/>
</dbReference>
<dbReference type="PROSITE" id="PS00061">
    <property type="entry name" value="ADH_SHORT"/>
    <property type="match status" value="1"/>
</dbReference>
<name>A0A0A9W5G4_LYGHE</name>
<proteinExistence type="inferred from homology"/>
<dbReference type="PANTHER" id="PTHR44196">
    <property type="entry name" value="DEHYDROGENASE/REDUCTASE SDR FAMILY MEMBER 7B"/>
    <property type="match status" value="1"/>
</dbReference>
<organism evidence="6">
    <name type="scientific">Lygus hesperus</name>
    <name type="common">Western plant bug</name>
    <dbReference type="NCBI Taxonomy" id="30085"/>
    <lineage>
        <taxon>Eukaryota</taxon>
        <taxon>Metazoa</taxon>
        <taxon>Ecdysozoa</taxon>
        <taxon>Arthropoda</taxon>
        <taxon>Hexapoda</taxon>
        <taxon>Insecta</taxon>
        <taxon>Pterygota</taxon>
        <taxon>Neoptera</taxon>
        <taxon>Paraneoptera</taxon>
        <taxon>Hemiptera</taxon>
        <taxon>Heteroptera</taxon>
        <taxon>Panheteroptera</taxon>
        <taxon>Cimicomorpha</taxon>
        <taxon>Miridae</taxon>
        <taxon>Mirini</taxon>
        <taxon>Lygus</taxon>
    </lineage>
</organism>
<evidence type="ECO:0000256" key="1">
    <source>
        <dbReference type="ARBA" id="ARBA00006484"/>
    </source>
</evidence>
<protein>
    <submittedName>
        <fullName evidence="6">Dehydrogenase/reductase SDR family protein 7-like protein</fullName>
    </submittedName>
</protein>
<dbReference type="PRINTS" id="PR00081">
    <property type="entry name" value="GDHRDH"/>
</dbReference>
<evidence type="ECO:0000256" key="4">
    <source>
        <dbReference type="RuleBase" id="RU000363"/>
    </source>
</evidence>
<dbReference type="PRINTS" id="PR00080">
    <property type="entry name" value="SDRFAMILY"/>
</dbReference>
<dbReference type="NCBIfam" id="NF004825">
    <property type="entry name" value="PRK06181.1"/>
    <property type="match status" value="1"/>
</dbReference>
<dbReference type="InterPro" id="IPR002347">
    <property type="entry name" value="SDR_fam"/>
</dbReference>
<comment type="similarity">
    <text evidence="1 4">Belongs to the short-chain dehydrogenases/reductases (SDR) family.</text>
</comment>
<accession>A0A0A9W5G4</accession>
<dbReference type="EMBL" id="GBHO01039927">
    <property type="protein sequence ID" value="JAG03677.1"/>
    <property type="molecule type" value="Transcribed_RNA"/>
</dbReference>
<gene>
    <name evidence="6" type="ORF">CM83_78958</name>
</gene>
<feature type="domain" description="Ketoreductase" evidence="5">
    <location>
        <begin position="43"/>
        <end position="231"/>
    </location>
</feature>